<dbReference type="InterPro" id="IPR025266">
    <property type="entry name" value="TerB_N"/>
</dbReference>
<evidence type="ECO:0000259" key="4">
    <source>
        <dbReference type="Pfam" id="PF13208"/>
    </source>
</evidence>
<keyword evidence="2" id="KW-0472">Membrane</keyword>
<feature type="transmembrane region" description="Helical" evidence="2">
    <location>
        <begin position="123"/>
        <end position="154"/>
    </location>
</feature>
<dbReference type="InterPro" id="IPR028932">
    <property type="entry name" value="TerB-C"/>
</dbReference>
<dbReference type="Gene3D" id="1.10.3680.10">
    <property type="entry name" value="TerB-like"/>
    <property type="match status" value="1"/>
</dbReference>
<keyword evidence="8" id="KW-1185">Reference proteome</keyword>
<keyword evidence="2" id="KW-0812">Transmembrane</keyword>
<evidence type="ECO:0000259" key="3">
    <source>
        <dbReference type="Pfam" id="PF05099"/>
    </source>
</evidence>
<dbReference type="InterPro" id="IPR025330">
    <property type="entry name" value="DUF4236"/>
</dbReference>
<dbReference type="Pfam" id="PF15615">
    <property type="entry name" value="TerB_C"/>
    <property type="match status" value="1"/>
</dbReference>
<sequence>MGVVVGFYVRKSLKAGAFKFHLTKSGLGVSAGLPGFPLGSGPRGNYVRMGAGGVYYQASPDEGYHPGQSGQNSALPSDPVPASSSVVLEDQRGASVQSLAPTSSDDLLQQLSEAGRRKPLTRWVVIALVLLGLITMPFGLLVWLLGIPMIWWVVQRDRARRSVVVFYDINDQHSGHFQSLVDAGISLGQSQKLWRINEAGALQTGHQRKVNAGATSLIGRSVAAFTLDGPKELVTNIAVPGLTAGETSMYFLPDRILVAHKGAFTDIAYASLRIQQRQTNFIESPGVTPSDAVQVGSTWQYVNKKGGPDRRYKNNPVLPIMKYTEVELDSANGFRWILQVSSAQAASFFGDELHSAAGIMHTADFSPAMATPPMTPEPDLSPSPDAPLLAPAPEIQSRVVEASAVPVKHEARWYGPEASLDLGQGFRVSGMVYAGQGLTSPRGGTEPSLIDPTLRVDSRTLDWSGQCLSYWPSYADITPAGRAAYLAWLSQGRRRPDTPIGYVFLFMYGLERRVLVDIAKQPELAPELDGIKAEMIALLEFYGDSSGSFRAYASRFISVIDFMMLQAKDDSPEPPILTESRWEIPLAISVNLGAFAVDGKAIPAKWALAWAWFHPEVVVRTPATRCTEEFTRLFQIRYQQRFGDGFTVRPGAAKVQFSYTTANSQIGAISMTMGEIPDVFNQRAPQKKLTALFDDVTAELDAYSRWLGRNPGKAGTLAAAALLPSDLLAGAEGPVGDFRAWVQEQFDEHQTVQVSGHELLQHWPPNSGDKLTKPEAVNLATLLSSFSAGVEPDVRFGGTPITTGTPVVLFRTQPGSPHSATPSYSTALTMTHLAAAVIAADGDIAPGELDHLTAHIESSLQLTEPERTRLHAHLQWLGASAVKLTGLTKRLSALTRAQKTALGDMLVTVAAADGRITPGEVSTLQKIYKLLDLDNGLVTSRLHSAMTGPNAPATGMVTVRPAGNPDPGFPIPRAPSPSIQNTPPKTNYSLDASTIQAKMAETAEVSALLGDIFDDDTSERTEPQAHSPGTTYVHAPTSPAVPSTPSVGDLDTAHSKLVRALAGRAQLPWTEFEDLSAEYGLLPEGAKDTVNEAALDATDELLLEGDETLTINSDALQELLS</sequence>
<feature type="domain" description="TerB N-terminal" evidence="4">
    <location>
        <begin position="427"/>
        <end position="623"/>
    </location>
</feature>
<dbReference type="InterPro" id="IPR007791">
    <property type="entry name" value="DjlA_N"/>
</dbReference>
<dbReference type="Pfam" id="PF14020">
    <property type="entry name" value="DUF4236"/>
    <property type="match status" value="1"/>
</dbReference>
<feature type="domain" description="TerB-C" evidence="6">
    <location>
        <begin position="983"/>
        <end position="1119"/>
    </location>
</feature>
<dbReference type="CDD" id="cd07176">
    <property type="entry name" value="terB"/>
    <property type="match status" value="1"/>
</dbReference>
<evidence type="ECO:0000256" key="2">
    <source>
        <dbReference type="SAM" id="Phobius"/>
    </source>
</evidence>
<dbReference type="InterPro" id="IPR029024">
    <property type="entry name" value="TerB-like"/>
</dbReference>
<dbReference type="Pfam" id="PF05099">
    <property type="entry name" value="TerB"/>
    <property type="match status" value="1"/>
</dbReference>
<gene>
    <name evidence="7" type="ORF">N9A08_01325</name>
</gene>
<dbReference type="Pfam" id="PF13208">
    <property type="entry name" value="TerB_N"/>
    <property type="match status" value="1"/>
</dbReference>
<protein>
    <submittedName>
        <fullName evidence="7">TerB N-terminal domain-containing protein</fullName>
    </submittedName>
</protein>
<dbReference type="Proteomes" id="UP001063368">
    <property type="component" value="Chromosome"/>
</dbReference>
<feature type="domain" description="Co-chaperone DjlA N-terminal" evidence="3">
    <location>
        <begin position="829"/>
        <end position="935"/>
    </location>
</feature>
<feature type="domain" description="DUF4236" evidence="5">
    <location>
        <begin position="7"/>
        <end position="56"/>
    </location>
</feature>
<evidence type="ECO:0000313" key="7">
    <source>
        <dbReference type="EMBL" id="UYB36359.1"/>
    </source>
</evidence>
<feature type="region of interest" description="Disordered" evidence="1">
    <location>
        <begin position="1015"/>
        <end position="1049"/>
    </location>
</feature>
<evidence type="ECO:0000256" key="1">
    <source>
        <dbReference type="SAM" id="MobiDB-lite"/>
    </source>
</evidence>
<organism evidence="7 8">
    <name type="scientific">Arthrobacter koreensis</name>
    <dbReference type="NCBI Taxonomy" id="199136"/>
    <lineage>
        <taxon>Bacteria</taxon>
        <taxon>Bacillati</taxon>
        <taxon>Actinomycetota</taxon>
        <taxon>Actinomycetes</taxon>
        <taxon>Micrococcales</taxon>
        <taxon>Micrococcaceae</taxon>
        <taxon>Arthrobacter</taxon>
    </lineage>
</organism>
<evidence type="ECO:0000313" key="8">
    <source>
        <dbReference type="Proteomes" id="UP001063368"/>
    </source>
</evidence>
<name>A0ABY6FUG8_9MICC</name>
<accession>A0ABY6FUG8</accession>
<keyword evidence="2" id="KW-1133">Transmembrane helix</keyword>
<dbReference type="EMBL" id="CP106856">
    <property type="protein sequence ID" value="UYB36359.1"/>
    <property type="molecule type" value="Genomic_DNA"/>
</dbReference>
<feature type="compositionally biased region" description="Low complexity" evidence="1">
    <location>
        <begin position="1035"/>
        <end position="1047"/>
    </location>
</feature>
<dbReference type="RefSeq" id="WP_263128048.1">
    <property type="nucleotide sequence ID" value="NZ_CP106856.1"/>
</dbReference>
<proteinExistence type="predicted"/>
<dbReference type="SUPFAM" id="SSF158682">
    <property type="entry name" value="TerB-like"/>
    <property type="match status" value="1"/>
</dbReference>
<evidence type="ECO:0000259" key="6">
    <source>
        <dbReference type="Pfam" id="PF15615"/>
    </source>
</evidence>
<evidence type="ECO:0000259" key="5">
    <source>
        <dbReference type="Pfam" id="PF14020"/>
    </source>
</evidence>
<reference evidence="7" key="1">
    <citation type="submission" date="2022-09" db="EMBL/GenBank/DDBJ databases">
        <authorList>
            <person name="Li D."/>
            <person name="Cheng J."/>
            <person name="Li Y."/>
        </authorList>
    </citation>
    <scope>NUCLEOTIDE SEQUENCE</scope>
    <source>
        <strain evidence="7">DL</strain>
    </source>
</reference>